<evidence type="ECO:0000313" key="2">
    <source>
        <dbReference type="Proteomes" id="UP000823399"/>
    </source>
</evidence>
<gene>
    <name evidence="1" type="ORF">F5147DRAFT_758075</name>
</gene>
<evidence type="ECO:0000313" key="1">
    <source>
        <dbReference type="EMBL" id="KAG2116408.1"/>
    </source>
</evidence>
<dbReference type="Pfam" id="PF18759">
    <property type="entry name" value="Plavaka"/>
    <property type="match status" value="1"/>
</dbReference>
<keyword evidence="2" id="KW-1185">Reference proteome</keyword>
<comment type="caution">
    <text evidence="1">The sequence shown here is derived from an EMBL/GenBank/DDBJ whole genome shotgun (WGS) entry which is preliminary data.</text>
</comment>
<dbReference type="RefSeq" id="XP_041297507.1">
    <property type="nucleotide sequence ID" value="XM_041440391.1"/>
</dbReference>
<reference evidence="1" key="1">
    <citation type="journal article" date="2020" name="New Phytol.">
        <title>Comparative genomics reveals dynamic genome evolution in host specialist ectomycorrhizal fungi.</title>
        <authorList>
            <person name="Lofgren L.A."/>
            <person name="Nguyen N.H."/>
            <person name="Vilgalys R."/>
            <person name="Ruytinx J."/>
            <person name="Liao H.L."/>
            <person name="Branco S."/>
            <person name="Kuo A."/>
            <person name="LaButti K."/>
            <person name="Lipzen A."/>
            <person name="Andreopoulos W."/>
            <person name="Pangilinan J."/>
            <person name="Riley R."/>
            <person name="Hundley H."/>
            <person name="Na H."/>
            <person name="Barry K."/>
            <person name="Grigoriev I.V."/>
            <person name="Stajich J.E."/>
            <person name="Kennedy P.G."/>
        </authorList>
    </citation>
    <scope>NUCLEOTIDE SEQUENCE</scope>
    <source>
        <strain evidence="1">FC423</strain>
    </source>
</reference>
<protein>
    <submittedName>
        <fullName evidence="1">Uncharacterized protein</fullName>
    </submittedName>
</protein>
<dbReference type="GeneID" id="64702650"/>
<organism evidence="1 2">
    <name type="scientific">Suillus discolor</name>
    <dbReference type="NCBI Taxonomy" id="1912936"/>
    <lineage>
        <taxon>Eukaryota</taxon>
        <taxon>Fungi</taxon>
        <taxon>Dikarya</taxon>
        <taxon>Basidiomycota</taxon>
        <taxon>Agaricomycotina</taxon>
        <taxon>Agaricomycetes</taxon>
        <taxon>Agaricomycetidae</taxon>
        <taxon>Boletales</taxon>
        <taxon>Suillineae</taxon>
        <taxon>Suillaceae</taxon>
        <taxon>Suillus</taxon>
    </lineage>
</organism>
<dbReference type="AlphaFoldDB" id="A0A9P7JYK5"/>
<sequence>MPKTLPAKQQRTSETTKCSLCTSHLKKCEKRGWEQREDEELAEIVRTAEQTGIQSGSAVNPLTIWAAQDEGNVSEKEGIENNIDMQGSSPCRHLLINFNAVVLPDLDTPDLNHPDELPQAYELDDIKVEYHPHSKLPSVVHHFADFSCSCSSEGQFQKDVVSVEYDNETHEFEMHYHPLWDWFVHFINEPWTADAFWNAQSQLLPDAKLLVFILYADTNKLSTFGTVKGYPIVAHIANLPVHIHNGNTTLGGGHIVGWLPIVAEDQKHTRKKSFVDFKNAVWHKSFYQLLKSIELHSKNGYWFECGDQTQHRLWPLILILSRDYEEHFDAIPRWPNLTHFKAVMSVNFNDGLFHKDISKDVLLESKSKIGYLLLRCIHYYLELNIYASFKVHTEETIVAGRATLVTFLELMDISFSDAVNHFQ</sequence>
<dbReference type="EMBL" id="JABBWM010000006">
    <property type="protein sequence ID" value="KAG2116408.1"/>
    <property type="molecule type" value="Genomic_DNA"/>
</dbReference>
<dbReference type="Proteomes" id="UP000823399">
    <property type="component" value="Unassembled WGS sequence"/>
</dbReference>
<accession>A0A9P7JYK5</accession>
<proteinExistence type="predicted"/>
<dbReference type="OrthoDB" id="3239511at2759"/>
<name>A0A9P7JYK5_9AGAM</name>
<dbReference type="InterPro" id="IPR041078">
    <property type="entry name" value="Plavaka"/>
</dbReference>